<dbReference type="NCBIfam" id="TIGR00004">
    <property type="entry name" value="Rid family detoxifying hydrolase"/>
    <property type="match status" value="1"/>
</dbReference>
<dbReference type="InterPro" id="IPR035959">
    <property type="entry name" value="RutC-like_sf"/>
</dbReference>
<reference evidence="3" key="1">
    <citation type="submission" date="2017-04" db="EMBL/GenBank/DDBJ databases">
        <title>Function of individual gut microbiota members based on whole genome sequencing of pure cultures obtained from chicken caecum.</title>
        <authorList>
            <person name="Medvecky M."/>
            <person name="Cejkova D."/>
            <person name="Polansky O."/>
            <person name="Karasova D."/>
            <person name="Kubasova T."/>
            <person name="Cizek A."/>
            <person name="Rychlik I."/>
        </authorList>
    </citation>
    <scope>NUCLEOTIDE SEQUENCE [LARGE SCALE GENOMIC DNA]</scope>
    <source>
        <strain evidence="3">An70</strain>
    </source>
</reference>
<evidence type="ECO:0000256" key="1">
    <source>
        <dbReference type="ARBA" id="ARBA00010552"/>
    </source>
</evidence>
<dbReference type="PROSITE" id="PS01094">
    <property type="entry name" value="UPF0076"/>
    <property type="match status" value="1"/>
</dbReference>
<dbReference type="PANTHER" id="PTHR11803">
    <property type="entry name" value="2-IMINOBUTANOATE/2-IMINOPROPANOATE DEAMINASE RIDA"/>
    <property type="match status" value="1"/>
</dbReference>
<proteinExistence type="inferred from homology"/>
<dbReference type="eggNOG" id="COG0251">
    <property type="taxonomic scope" value="Bacteria"/>
</dbReference>
<dbReference type="Proteomes" id="UP000196560">
    <property type="component" value="Unassembled WGS sequence"/>
</dbReference>
<evidence type="ECO:0000313" key="3">
    <source>
        <dbReference type="Proteomes" id="UP000196560"/>
    </source>
</evidence>
<dbReference type="Gene3D" id="3.30.1330.40">
    <property type="entry name" value="RutC-like"/>
    <property type="match status" value="1"/>
</dbReference>
<dbReference type="InterPro" id="IPR006175">
    <property type="entry name" value="YjgF/YER057c/UK114"/>
</dbReference>
<dbReference type="PANTHER" id="PTHR11803:SF39">
    <property type="entry name" value="2-IMINOBUTANOATE_2-IMINOPROPANOATE DEAMINASE"/>
    <property type="match status" value="1"/>
</dbReference>
<keyword evidence="3" id="KW-1185">Reference proteome</keyword>
<dbReference type="EMBL" id="NFHO01000016">
    <property type="protein sequence ID" value="OUN41297.1"/>
    <property type="molecule type" value="Genomic_DNA"/>
</dbReference>
<dbReference type="FunFam" id="3.30.1330.40:FF:000001">
    <property type="entry name" value="L-PSP family endoribonuclease"/>
    <property type="match status" value="1"/>
</dbReference>
<protein>
    <submittedName>
        <fullName evidence="2">Reactive intermediate/imine deaminase</fullName>
    </submittedName>
</protein>
<dbReference type="InterPro" id="IPR006056">
    <property type="entry name" value="RidA"/>
</dbReference>
<gene>
    <name evidence="2" type="ORF">B5G21_10005</name>
</gene>
<dbReference type="Pfam" id="PF01042">
    <property type="entry name" value="Ribonuc_L-PSP"/>
    <property type="match status" value="1"/>
</dbReference>
<accession>A0A1Y3U2K4</accession>
<dbReference type="SUPFAM" id="SSF55298">
    <property type="entry name" value="YjgF-like"/>
    <property type="match status" value="1"/>
</dbReference>
<sequence>MNKEAIVSSKAPAALGPYSSAVKVGDTLYLSGQLGLDPMTNELKDGVEAQAEQALTNIAAILGEVGATMRQVVKSTVLLADINDFAAVNEVYAGHFEAPYPARSAFQVAALPKGALVEIEVIAVL</sequence>
<dbReference type="GO" id="GO:0005829">
    <property type="term" value="C:cytosol"/>
    <property type="evidence" value="ECO:0007669"/>
    <property type="project" value="TreeGrafter"/>
</dbReference>
<dbReference type="InterPro" id="IPR019897">
    <property type="entry name" value="RidA_CS"/>
</dbReference>
<evidence type="ECO:0000313" key="2">
    <source>
        <dbReference type="EMBL" id="OUN41297.1"/>
    </source>
</evidence>
<dbReference type="GO" id="GO:0019239">
    <property type="term" value="F:deaminase activity"/>
    <property type="evidence" value="ECO:0007669"/>
    <property type="project" value="TreeGrafter"/>
</dbReference>
<organism evidence="2 3">
    <name type="scientific">Enorma massiliensis</name>
    <dbReference type="NCBI Taxonomy" id="1472761"/>
    <lineage>
        <taxon>Bacteria</taxon>
        <taxon>Bacillati</taxon>
        <taxon>Actinomycetota</taxon>
        <taxon>Coriobacteriia</taxon>
        <taxon>Coriobacteriales</taxon>
        <taxon>Coriobacteriaceae</taxon>
        <taxon>Enorma</taxon>
    </lineage>
</organism>
<dbReference type="CDD" id="cd00448">
    <property type="entry name" value="YjgF_YER057c_UK114_family"/>
    <property type="match status" value="1"/>
</dbReference>
<dbReference type="STRING" id="1118060.GCA_000311845_00584"/>
<name>A0A1Y3U2K4_9ACTN</name>
<comment type="similarity">
    <text evidence="1">Belongs to the RutC family.</text>
</comment>
<comment type="caution">
    <text evidence="2">The sequence shown here is derived from an EMBL/GenBank/DDBJ whole genome shotgun (WGS) entry which is preliminary data.</text>
</comment>
<dbReference type="AlphaFoldDB" id="A0A1Y3U2K4"/>
<dbReference type="RefSeq" id="WP_087187041.1">
    <property type="nucleotide sequence ID" value="NZ_NFHO01000016.1"/>
</dbReference>